<protein>
    <submittedName>
        <fullName evidence="2">Uncharacterized protein</fullName>
    </submittedName>
</protein>
<evidence type="ECO:0000313" key="2">
    <source>
        <dbReference type="EMBL" id="CAF4510642.1"/>
    </source>
</evidence>
<proteinExistence type="predicted"/>
<dbReference type="Proteomes" id="UP000663869">
    <property type="component" value="Unassembled WGS sequence"/>
</dbReference>
<dbReference type="EMBL" id="CAJNYU010000138">
    <property type="protein sequence ID" value="CAF3331395.1"/>
    <property type="molecule type" value="Genomic_DNA"/>
</dbReference>
<accession>A0A820W7Q6</accession>
<comment type="caution">
    <text evidence="2">The sequence shown here is derived from an EMBL/GenBank/DDBJ whole genome shotgun (WGS) entry which is preliminary data.</text>
</comment>
<sequence>MNNLHLSSTVLNEIQNPDDFIVVWTSSNDAPNELNNFADYFMKFDSNETAHNYIETSKSEGKILLILTEFESLSAFENLIQIQSIYVFDRNHQNTQFEKEHHPKLVAIFKDINSLIERVRKDILLTHRSDLSISISSLNEIKIEQSLTSLHGNTLMFLWNQIFFHYLIKPSTVHMGKLKEDMLEQCRLEYQHDQREIDRINDFGQNCSGDNILQWYTKDSFLYRLLNKAFRTRNIDLICKFQYYIILLYKKFQDLSKEQQDSPSFVYRGQILNENALKA</sequence>
<evidence type="ECO:0000313" key="3">
    <source>
        <dbReference type="Proteomes" id="UP000663862"/>
    </source>
</evidence>
<reference evidence="2" key="1">
    <citation type="submission" date="2021-02" db="EMBL/GenBank/DDBJ databases">
        <authorList>
            <person name="Nowell W R."/>
        </authorList>
    </citation>
    <scope>NUCLEOTIDE SEQUENCE</scope>
</reference>
<organism evidence="2 3">
    <name type="scientific">Rotaria socialis</name>
    <dbReference type="NCBI Taxonomy" id="392032"/>
    <lineage>
        <taxon>Eukaryota</taxon>
        <taxon>Metazoa</taxon>
        <taxon>Spiralia</taxon>
        <taxon>Gnathifera</taxon>
        <taxon>Rotifera</taxon>
        <taxon>Eurotatoria</taxon>
        <taxon>Bdelloidea</taxon>
        <taxon>Philodinida</taxon>
        <taxon>Philodinidae</taxon>
        <taxon>Rotaria</taxon>
    </lineage>
</organism>
<dbReference type="AlphaFoldDB" id="A0A820W7Q6"/>
<gene>
    <name evidence="1" type="ORF">FME351_LOCUS2563</name>
    <name evidence="2" type="ORF">TSG867_LOCUS21832</name>
</gene>
<dbReference type="EMBL" id="CAJOBQ010001721">
    <property type="protein sequence ID" value="CAF4510642.1"/>
    <property type="molecule type" value="Genomic_DNA"/>
</dbReference>
<name>A0A820W7Q6_9BILA</name>
<evidence type="ECO:0000313" key="1">
    <source>
        <dbReference type="EMBL" id="CAF3331395.1"/>
    </source>
</evidence>
<dbReference type="Proteomes" id="UP000663862">
    <property type="component" value="Unassembled WGS sequence"/>
</dbReference>